<keyword evidence="2" id="KW-1185">Reference proteome</keyword>
<sequence length="67" mass="7759">MSLGRRLRNFIFCRMIPLGIQISLNRSMKNLLTMVTREGFSSLACHIVQIYPDYQNSPIDIKIPFIS</sequence>
<evidence type="ECO:0000313" key="2">
    <source>
        <dbReference type="Proteomes" id="UP000541444"/>
    </source>
</evidence>
<dbReference type="Proteomes" id="UP000541444">
    <property type="component" value="Unassembled WGS sequence"/>
</dbReference>
<protein>
    <submittedName>
        <fullName evidence="1">Uncharacterized protein</fullName>
    </submittedName>
</protein>
<accession>A0A7J7KYG4</accession>
<evidence type="ECO:0000313" key="1">
    <source>
        <dbReference type="EMBL" id="KAF6135352.1"/>
    </source>
</evidence>
<reference evidence="1 2" key="1">
    <citation type="journal article" date="2020" name="IScience">
        <title>Genome Sequencing of the Endangered Kingdonia uniflora (Circaeasteraceae, Ranunculales) Reveals Potential Mechanisms of Evolutionary Specialization.</title>
        <authorList>
            <person name="Sun Y."/>
            <person name="Deng T."/>
            <person name="Zhang A."/>
            <person name="Moore M.J."/>
            <person name="Landis J.B."/>
            <person name="Lin N."/>
            <person name="Zhang H."/>
            <person name="Zhang X."/>
            <person name="Huang J."/>
            <person name="Zhang X."/>
            <person name="Sun H."/>
            <person name="Wang H."/>
        </authorList>
    </citation>
    <scope>NUCLEOTIDE SEQUENCE [LARGE SCALE GENOMIC DNA]</scope>
    <source>
        <strain evidence="1">TB1705</strain>
        <tissue evidence="1">Leaf</tissue>
    </source>
</reference>
<dbReference type="AlphaFoldDB" id="A0A7J7KYG4"/>
<name>A0A7J7KYG4_9MAGN</name>
<dbReference type="EMBL" id="JACGCM010002788">
    <property type="protein sequence ID" value="KAF6135352.1"/>
    <property type="molecule type" value="Genomic_DNA"/>
</dbReference>
<proteinExistence type="predicted"/>
<comment type="caution">
    <text evidence="1">The sequence shown here is derived from an EMBL/GenBank/DDBJ whole genome shotgun (WGS) entry which is preliminary data.</text>
</comment>
<organism evidence="1 2">
    <name type="scientific">Kingdonia uniflora</name>
    <dbReference type="NCBI Taxonomy" id="39325"/>
    <lineage>
        <taxon>Eukaryota</taxon>
        <taxon>Viridiplantae</taxon>
        <taxon>Streptophyta</taxon>
        <taxon>Embryophyta</taxon>
        <taxon>Tracheophyta</taxon>
        <taxon>Spermatophyta</taxon>
        <taxon>Magnoliopsida</taxon>
        <taxon>Ranunculales</taxon>
        <taxon>Circaeasteraceae</taxon>
        <taxon>Kingdonia</taxon>
    </lineage>
</organism>
<gene>
    <name evidence="1" type="ORF">GIB67_027226</name>
</gene>